<dbReference type="SUPFAM" id="SSF50494">
    <property type="entry name" value="Trypsin-like serine proteases"/>
    <property type="match status" value="1"/>
</dbReference>
<evidence type="ECO:0000256" key="1">
    <source>
        <dbReference type="ARBA" id="ARBA00007664"/>
    </source>
</evidence>
<dbReference type="Gene3D" id="2.40.10.10">
    <property type="entry name" value="Trypsin-like serine proteases"/>
    <property type="match status" value="1"/>
</dbReference>
<dbReference type="InterPro" id="IPR001314">
    <property type="entry name" value="Peptidase_S1A"/>
</dbReference>
<evidence type="ECO:0000313" key="12">
    <source>
        <dbReference type="EMBL" id="KNC34311.1"/>
    </source>
</evidence>
<evidence type="ECO:0000256" key="5">
    <source>
        <dbReference type="ARBA" id="ARBA00022825"/>
    </source>
</evidence>
<dbReference type="GO" id="GO:0007586">
    <property type="term" value="P:digestion"/>
    <property type="evidence" value="ECO:0007669"/>
    <property type="project" value="UniProtKB-KW"/>
</dbReference>
<keyword evidence="3" id="KW-0222">Digestion</keyword>
<dbReference type="OrthoDB" id="10059102at2759"/>
<dbReference type="PROSITE" id="PS00135">
    <property type="entry name" value="TRYPSIN_SER"/>
    <property type="match status" value="1"/>
</dbReference>
<organism evidence="12 13">
    <name type="scientific">Lucilia cuprina</name>
    <name type="common">Green bottle fly</name>
    <name type="synonym">Australian sheep blowfly</name>
    <dbReference type="NCBI Taxonomy" id="7375"/>
    <lineage>
        <taxon>Eukaryota</taxon>
        <taxon>Metazoa</taxon>
        <taxon>Ecdysozoa</taxon>
        <taxon>Arthropoda</taxon>
        <taxon>Hexapoda</taxon>
        <taxon>Insecta</taxon>
        <taxon>Pterygota</taxon>
        <taxon>Neoptera</taxon>
        <taxon>Endopterygota</taxon>
        <taxon>Diptera</taxon>
        <taxon>Brachycera</taxon>
        <taxon>Muscomorpha</taxon>
        <taxon>Oestroidea</taxon>
        <taxon>Calliphoridae</taxon>
        <taxon>Luciliinae</taxon>
        <taxon>Lucilia</taxon>
    </lineage>
</organism>
<dbReference type="OMA" id="VNCKRYV"/>
<dbReference type="InterPro" id="IPR009003">
    <property type="entry name" value="Peptidase_S1_PA"/>
</dbReference>
<reference evidence="12 13" key="1">
    <citation type="journal article" date="2015" name="Nat. Commun.">
        <title>Lucilia cuprina genome unlocks parasitic fly biology to underpin future interventions.</title>
        <authorList>
            <person name="Anstead C.A."/>
            <person name="Korhonen P.K."/>
            <person name="Young N.D."/>
            <person name="Hall R.S."/>
            <person name="Jex A.R."/>
            <person name="Murali S.C."/>
            <person name="Hughes D.S."/>
            <person name="Lee S.F."/>
            <person name="Perry T."/>
            <person name="Stroehlein A.J."/>
            <person name="Ansell B.R."/>
            <person name="Breugelmans B."/>
            <person name="Hofmann A."/>
            <person name="Qu J."/>
            <person name="Dugan S."/>
            <person name="Lee S.L."/>
            <person name="Chao H."/>
            <person name="Dinh H."/>
            <person name="Han Y."/>
            <person name="Doddapaneni H.V."/>
            <person name="Worley K.C."/>
            <person name="Muzny D.M."/>
            <person name="Ioannidis P."/>
            <person name="Waterhouse R.M."/>
            <person name="Zdobnov E.M."/>
            <person name="James P.J."/>
            <person name="Bagnall N.H."/>
            <person name="Kotze A.C."/>
            <person name="Gibbs R.A."/>
            <person name="Richards S."/>
            <person name="Batterham P."/>
            <person name="Gasser R.B."/>
        </authorList>
    </citation>
    <scope>NUCLEOTIDE SEQUENCE [LARGE SCALE GENOMIC DNA]</scope>
    <source>
        <strain evidence="12 13">LS</strain>
        <tissue evidence="12">Full body</tissue>
    </source>
</reference>
<accession>A0A0L0CPW7</accession>
<dbReference type="InterPro" id="IPR050430">
    <property type="entry name" value="Peptidase_S1"/>
</dbReference>
<keyword evidence="6" id="KW-0865">Zymogen</keyword>
<proteinExistence type="inferred from homology"/>
<comment type="catalytic activity">
    <reaction evidence="8">
        <text>Preferential cleavage: Arg-|-Xaa, Lys-|-Xaa.</text>
        <dbReference type="EC" id="3.4.21.4"/>
    </reaction>
</comment>
<dbReference type="EMBL" id="JRES01000080">
    <property type="protein sequence ID" value="KNC34311.1"/>
    <property type="molecule type" value="Genomic_DNA"/>
</dbReference>
<dbReference type="InterPro" id="IPR033116">
    <property type="entry name" value="TRYPSIN_SER"/>
</dbReference>
<dbReference type="FunFam" id="2.40.10.10:FF:000034">
    <property type="entry name" value="Eupolytin"/>
    <property type="match status" value="1"/>
</dbReference>
<evidence type="ECO:0000256" key="10">
    <source>
        <dbReference type="RuleBase" id="RU363034"/>
    </source>
</evidence>
<dbReference type="GO" id="GO:0004252">
    <property type="term" value="F:serine-type endopeptidase activity"/>
    <property type="evidence" value="ECO:0007669"/>
    <property type="project" value="UniProtKB-EC"/>
</dbReference>
<sequence length="267" mass="29802">MWSEFSNSSVILNVGDNLINSTNTYFNHTGNINRIVGGRPLNIIEAPYQVAIYNNNFFICGGSIISADWVLTAAHCLKGGGTFKIRAGSRFRERGGVVRYARYVIVNSGYNLITFNNDIGLIRLKRRLKFSPKIRPVRLANPNFKLPQKYLVSGWGSLRETSSKPSNVLRGVTVARVSHKTCRNKFRREFPVTRLVICAASPAKDACEGDSGGPLTNNGVQYGIVSYGIGCARRAFPGVYTNTRRQFAWVRNVIRRFGGLMPRYLLT</sequence>
<evidence type="ECO:0000256" key="3">
    <source>
        <dbReference type="ARBA" id="ARBA00022757"/>
    </source>
</evidence>
<evidence type="ECO:0000256" key="9">
    <source>
        <dbReference type="ARBA" id="ARBA00038868"/>
    </source>
</evidence>
<dbReference type="PRINTS" id="PR00722">
    <property type="entry name" value="CHYMOTRYPSIN"/>
</dbReference>
<dbReference type="PROSITE" id="PS00134">
    <property type="entry name" value="TRYPSIN_HIS"/>
    <property type="match status" value="1"/>
</dbReference>
<evidence type="ECO:0000259" key="11">
    <source>
        <dbReference type="PROSITE" id="PS50240"/>
    </source>
</evidence>
<keyword evidence="13" id="KW-1185">Reference proteome</keyword>
<dbReference type="Proteomes" id="UP000037069">
    <property type="component" value="Unassembled WGS sequence"/>
</dbReference>
<dbReference type="CDD" id="cd00190">
    <property type="entry name" value="Tryp_SPc"/>
    <property type="match status" value="1"/>
</dbReference>
<evidence type="ECO:0000256" key="6">
    <source>
        <dbReference type="ARBA" id="ARBA00023145"/>
    </source>
</evidence>
<keyword evidence="4 10" id="KW-0378">Hydrolase</keyword>
<evidence type="ECO:0000256" key="4">
    <source>
        <dbReference type="ARBA" id="ARBA00022801"/>
    </source>
</evidence>
<feature type="domain" description="Peptidase S1" evidence="11">
    <location>
        <begin position="35"/>
        <end position="255"/>
    </location>
</feature>
<keyword evidence="7" id="KW-1015">Disulfide bond</keyword>
<dbReference type="EC" id="3.4.21.4" evidence="9"/>
<dbReference type="InterPro" id="IPR018114">
    <property type="entry name" value="TRYPSIN_HIS"/>
</dbReference>
<dbReference type="Pfam" id="PF00089">
    <property type="entry name" value="Trypsin"/>
    <property type="match status" value="1"/>
</dbReference>
<evidence type="ECO:0000313" key="13">
    <source>
        <dbReference type="Proteomes" id="UP000037069"/>
    </source>
</evidence>
<dbReference type="PROSITE" id="PS50240">
    <property type="entry name" value="TRYPSIN_DOM"/>
    <property type="match status" value="1"/>
</dbReference>
<dbReference type="PANTHER" id="PTHR24276:SF97">
    <property type="entry name" value="GH13245P2-RELATED"/>
    <property type="match status" value="1"/>
</dbReference>
<protein>
    <recommendedName>
        <fullName evidence="9">trypsin</fullName>
        <ecNumber evidence="9">3.4.21.4</ecNumber>
    </recommendedName>
</protein>
<name>A0A0L0CPW7_LUCCU</name>
<dbReference type="AlphaFoldDB" id="A0A0L0CPW7"/>
<dbReference type="InterPro" id="IPR001254">
    <property type="entry name" value="Trypsin_dom"/>
</dbReference>
<evidence type="ECO:0000256" key="2">
    <source>
        <dbReference type="ARBA" id="ARBA00022670"/>
    </source>
</evidence>
<dbReference type="InterPro" id="IPR043504">
    <property type="entry name" value="Peptidase_S1_PA_chymotrypsin"/>
</dbReference>
<dbReference type="GO" id="GO:0006508">
    <property type="term" value="P:proteolysis"/>
    <property type="evidence" value="ECO:0007669"/>
    <property type="project" value="UniProtKB-KW"/>
</dbReference>
<evidence type="ECO:0000256" key="7">
    <source>
        <dbReference type="ARBA" id="ARBA00023157"/>
    </source>
</evidence>
<dbReference type="SMART" id="SM00020">
    <property type="entry name" value="Tryp_SPc"/>
    <property type="match status" value="1"/>
</dbReference>
<dbReference type="PANTHER" id="PTHR24276">
    <property type="entry name" value="POLYSERASE-RELATED"/>
    <property type="match status" value="1"/>
</dbReference>
<gene>
    <name evidence="12" type="ORF">FF38_05928</name>
</gene>
<comment type="caution">
    <text evidence="12">The sequence shown here is derived from an EMBL/GenBank/DDBJ whole genome shotgun (WGS) entry which is preliminary data.</text>
</comment>
<keyword evidence="5 10" id="KW-0720">Serine protease</keyword>
<comment type="similarity">
    <text evidence="1">Belongs to the peptidase S1 family.</text>
</comment>
<keyword evidence="2 10" id="KW-0645">Protease</keyword>
<evidence type="ECO:0000256" key="8">
    <source>
        <dbReference type="ARBA" id="ARBA00036320"/>
    </source>
</evidence>